<dbReference type="GO" id="GO:0005886">
    <property type="term" value="C:plasma membrane"/>
    <property type="evidence" value="ECO:0007669"/>
    <property type="project" value="UniProtKB-SubCell"/>
</dbReference>
<dbReference type="SUPFAM" id="SSF161098">
    <property type="entry name" value="MetI-like"/>
    <property type="match status" value="1"/>
</dbReference>
<dbReference type="InterPro" id="IPR000515">
    <property type="entry name" value="MetI-like"/>
</dbReference>
<dbReference type="PANTHER" id="PTHR30193">
    <property type="entry name" value="ABC TRANSPORTER PERMEASE PROTEIN"/>
    <property type="match status" value="1"/>
</dbReference>
<evidence type="ECO:0000256" key="3">
    <source>
        <dbReference type="ARBA" id="ARBA00022475"/>
    </source>
</evidence>
<dbReference type="GO" id="GO:0055085">
    <property type="term" value="P:transmembrane transport"/>
    <property type="evidence" value="ECO:0007669"/>
    <property type="project" value="InterPro"/>
</dbReference>
<evidence type="ECO:0000313" key="10">
    <source>
        <dbReference type="Proteomes" id="UP000823982"/>
    </source>
</evidence>
<feature type="transmembrane region" description="Helical" evidence="7">
    <location>
        <begin position="103"/>
        <end position="124"/>
    </location>
</feature>
<dbReference type="AlphaFoldDB" id="A0A9D1JIG3"/>
<feature type="transmembrane region" description="Helical" evidence="7">
    <location>
        <begin position="266"/>
        <end position="288"/>
    </location>
</feature>
<sequence>MKSGLKGWVYLLPAILFLGAFMVYPLIDVFIYSLEEGFNFASQTYYDVGLYNFSYVLHDQYFLQALKNTFILVIITVPVSTGLALLISVGLSSIKPLRKLYETVYFLPYVTNTLAVGLVFMILFKKTAYSDGLVNLVINWFGGSSVDFIDGPYWAKMFVLCFYTVWVVLPFKILLLTSALSSVDRSYYNAAKVDGTSSLRIFTKITLPMISPTMFYLIVTGFIGAFKAYSDAVALFGTDLNASGMNTIVGYVYDMLYGDSGGYPSYASAAAIILFAIVLTITCINLLISRKHTHY</sequence>
<accession>A0A9D1JIG3</accession>
<feature type="transmembrane region" description="Helical" evidence="7">
    <location>
        <begin position="7"/>
        <end position="27"/>
    </location>
</feature>
<keyword evidence="5 7" id="KW-1133">Transmembrane helix</keyword>
<organism evidence="9 10">
    <name type="scientific">Candidatus Faeciplasma gallinarum</name>
    <dbReference type="NCBI Taxonomy" id="2840799"/>
    <lineage>
        <taxon>Bacteria</taxon>
        <taxon>Bacillati</taxon>
        <taxon>Bacillota</taxon>
        <taxon>Clostridia</taxon>
        <taxon>Eubacteriales</taxon>
        <taxon>Oscillospiraceae</taxon>
        <taxon>Oscillospiraceae incertae sedis</taxon>
        <taxon>Candidatus Faeciplasma</taxon>
    </lineage>
</organism>
<name>A0A9D1JIG3_9FIRM</name>
<gene>
    <name evidence="9" type="ORF">IAD01_07745</name>
</gene>
<evidence type="ECO:0000313" key="9">
    <source>
        <dbReference type="EMBL" id="HIS25273.1"/>
    </source>
</evidence>
<evidence type="ECO:0000256" key="2">
    <source>
        <dbReference type="ARBA" id="ARBA00022448"/>
    </source>
</evidence>
<dbReference type="Pfam" id="PF00528">
    <property type="entry name" value="BPD_transp_1"/>
    <property type="match status" value="1"/>
</dbReference>
<dbReference type="InterPro" id="IPR035906">
    <property type="entry name" value="MetI-like_sf"/>
</dbReference>
<comment type="caution">
    <text evidence="9">The sequence shown here is derived from an EMBL/GenBank/DDBJ whole genome shotgun (WGS) entry which is preliminary data.</text>
</comment>
<evidence type="ECO:0000256" key="6">
    <source>
        <dbReference type="ARBA" id="ARBA00023136"/>
    </source>
</evidence>
<comment type="similarity">
    <text evidence="7">Belongs to the binding-protein-dependent transport system permease family.</text>
</comment>
<dbReference type="Gene3D" id="1.10.3720.10">
    <property type="entry name" value="MetI-like"/>
    <property type="match status" value="1"/>
</dbReference>
<comment type="subcellular location">
    <subcellularLocation>
        <location evidence="1 7">Cell membrane</location>
        <topology evidence="1 7">Multi-pass membrane protein</topology>
    </subcellularLocation>
</comment>
<dbReference type="Proteomes" id="UP000823982">
    <property type="component" value="Unassembled WGS sequence"/>
</dbReference>
<dbReference type="PROSITE" id="PS50928">
    <property type="entry name" value="ABC_TM1"/>
    <property type="match status" value="1"/>
</dbReference>
<dbReference type="CDD" id="cd06261">
    <property type="entry name" value="TM_PBP2"/>
    <property type="match status" value="1"/>
</dbReference>
<evidence type="ECO:0000256" key="5">
    <source>
        <dbReference type="ARBA" id="ARBA00022989"/>
    </source>
</evidence>
<evidence type="ECO:0000256" key="7">
    <source>
        <dbReference type="RuleBase" id="RU363032"/>
    </source>
</evidence>
<evidence type="ECO:0000256" key="4">
    <source>
        <dbReference type="ARBA" id="ARBA00022692"/>
    </source>
</evidence>
<protein>
    <submittedName>
        <fullName evidence="9">Sugar ABC transporter permease</fullName>
    </submittedName>
</protein>
<dbReference type="InterPro" id="IPR051393">
    <property type="entry name" value="ABC_transporter_permease"/>
</dbReference>
<evidence type="ECO:0000256" key="1">
    <source>
        <dbReference type="ARBA" id="ARBA00004651"/>
    </source>
</evidence>
<dbReference type="PANTHER" id="PTHR30193:SF37">
    <property type="entry name" value="INNER MEMBRANE ABC TRANSPORTER PERMEASE PROTEIN YCJO"/>
    <property type="match status" value="1"/>
</dbReference>
<reference evidence="9" key="1">
    <citation type="submission" date="2020-10" db="EMBL/GenBank/DDBJ databases">
        <authorList>
            <person name="Gilroy R."/>
        </authorList>
    </citation>
    <scope>NUCLEOTIDE SEQUENCE</scope>
    <source>
        <strain evidence="9">CHK157-1446</strain>
    </source>
</reference>
<evidence type="ECO:0000259" key="8">
    <source>
        <dbReference type="PROSITE" id="PS50928"/>
    </source>
</evidence>
<keyword evidence="3" id="KW-1003">Cell membrane</keyword>
<feature type="transmembrane region" description="Helical" evidence="7">
    <location>
        <begin position="70"/>
        <end position="91"/>
    </location>
</feature>
<reference evidence="9" key="2">
    <citation type="journal article" date="2021" name="PeerJ">
        <title>Extensive microbial diversity within the chicken gut microbiome revealed by metagenomics and culture.</title>
        <authorList>
            <person name="Gilroy R."/>
            <person name="Ravi A."/>
            <person name="Getino M."/>
            <person name="Pursley I."/>
            <person name="Horton D.L."/>
            <person name="Alikhan N.F."/>
            <person name="Baker D."/>
            <person name="Gharbi K."/>
            <person name="Hall N."/>
            <person name="Watson M."/>
            <person name="Adriaenssens E.M."/>
            <person name="Foster-Nyarko E."/>
            <person name="Jarju S."/>
            <person name="Secka A."/>
            <person name="Antonio M."/>
            <person name="Oren A."/>
            <person name="Chaudhuri R.R."/>
            <person name="La Ragione R."/>
            <person name="Hildebrand F."/>
            <person name="Pallen M.J."/>
        </authorList>
    </citation>
    <scope>NUCLEOTIDE SEQUENCE</scope>
    <source>
        <strain evidence="9">CHK157-1446</strain>
    </source>
</reference>
<dbReference type="EMBL" id="DVIR01000072">
    <property type="protein sequence ID" value="HIS25273.1"/>
    <property type="molecule type" value="Genomic_DNA"/>
</dbReference>
<keyword evidence="2 7" id="KW-0813">Transport</keyword>
<feature type="domain" description="ABC transmembrane type-1" evidence="8">
    <location>
        <begin position="66"/>
        <end position="285"/>
    </location>
</feature>
<keyword evidence="4 7" id="KW-0812">Transmembrane</keyword>
<feature type="transmembrane region" description="Helical" evidence="7">
    <location>
        <begin position="157"/>
        <end position="180"/>
    </location>
</feature>
<proteinExistence type="inferred from homology"/>
<feature type="transmembrane region" description="Helical" evidence="7">
    <location>
        <begin position="201"/>
        <end position="226"/>
    </location>
</feature>
<keyword evidence="6 7" id="KW-0472">Membrane</keyword>